<evidence type="ECO:0000313" key="4">
    <source>
        <dbReference type="Proteomes" id="UP001212170"/>
    </source>
</evidence>
<dbReference type="RefSeq" id="WP_271337264.1">
    <property type="nucleotide sequence ID" value="NZ_JAMZNK010000035.1"/>
</dbReference>
<dbReference type="CDD" id="cd00093">
    <property type="entry name" value="HTH_XRE"/>
    <property type="match status" value="1"/>
</dbReference>
<feature type="domain" description="HTH cro/C1-type" evidence="2">
    <location>
        <begin position="9"/>
        <end position="63"/>
    </location>
</feature>
<accession>A0ABT4WFW6</accession>
<keyword evidence="1" id="KW-0238">DNA-binding</keyword>
<dbReference type="Pfam" id="PF01381">
    <property type="entry name" value="HTH_3"/>
    <property type="match status" value="1"/>
</dbReference>
<keyword evidence="4" id="KW-1185">Reference proteome</keyword>
<organism evidence="3 4">
    <name type="scientific">Flavobacterium azizsancarii</name>
    <dbReference type="NCBI Taxonomy" id="2961580"/>
    <lineage>
        <taxon>Bacteria</taxon>
        <taxon>Pseudomonadati</taxon>
        <taxon>Bacteroidota</taxon>
        <taxon>Flavobacteriia</taxon>
        <taxon>Flavobacteriales</taxon>
        <taxon>Flavobacteriaceae</taxon>
        <taxon>Flavobacterium</taxon>
    </lineage>
</organism>
<dbReference type="InterPro" id="IPR001387">
    <property type="entry name" value="Cro/C1-type_HTH"/>
</dbReference>
<dbReference type="SMART" id="SM00530">
    <property type="entry name" value="HTH_XRE"/>
    <property type="match status" value="1"/>
</dbReference>
<comment type="caution">
    <text evidence="3">The sequence shown here is derived from an EMBL/GenBank/DDBJ whole genome shotgun (WGS) entry which is preliminary data.</text>
</comment>
<dbReference type="Proteomes" id="UP001212170">
    <property type="component" value="Unassembled WGS sequence"/>
</dbReference>
<dbReference type="SUPFAM" id="SSF47413">
    <property type="entry name" value="lambda repressor-like DNA-binding domains"/>
    <property type="match status" value="1"/>
</dbReference>
<name>A0ABT4WFW6_9FLAO</name>
<reference evidence="3 4" key="1">
    <citation type="journal article" date="2023" name="Chemosphere">
        <title>Whole genome analysis of Flavobacterium aziz-sancarii sp. nov., isolated from Ardley Island (Antarctica), revealed a rich resistome and bioremediation potential.</title>
        <authorList>
            <person name="Otur C."/>
            <person name="Okay S."/>
            <person name="Kurt-Kizildogan A."/>
        </authorList>
    </citation>
    <scope>NUCLEOTIDE SEQUENCE [LARGE SCALE GENOMIC DNA]</scope>
    <source>
        <strain evidence="3 4">AC</strain>
    </source>
</reference>
<dbReference type="InterPro" id="IPR010982">
    <property type="entry name" value="Lambda_DNA-bd_dom_sf"/>
</dbReference>
<sequence>MNIVVANKIKTLRKDKKMSQEEMADYLNMSQSAYARMENGESHTWAIHILKICKIFGIAPEELLKVESSHKTGPSDNAIPELSHTVIEHYEERIKELKKVIKDLKNNKKLLNS</sequence>
<protein>
    <submittedName>
        <fullName evidence="3">Helix-turn-helix domain-containing protein</fullName>
    </submittedName>
</protein>
<evidence type="ECO:0000259" key="2">
    <source>
        <dbReference type="PROSITE" id="PS50943"/>
    </source>
</evidence>
<evidence type="ECO:0000313" key="3">
    <source>
        <dbReference type="EMBL" id="MDA6071463.1"/>
    </source>
</evidence>
<proteinExistence type="predicted"/>
<gene>
    <name evidence="3" type="ORF">NJT12_17725</name>
</gene>
<dbReference type="PANTHER" id="PTHR46558">
    <property type="entry name" value="TRACRIPTIONAL REGULATORY PROTEIN-RELATED-RELATED"/>
    <property type="match status" value="1"/>
</dbReference>
<dbReference type="Gene3D" id="1.10.260.40">
    <property type="entry name" value="lambda repressor-like DNA-binding domains"/>
    <property type="match status" value="1"/>
</dbReference>
<dbReference type="EMBL" id="JAMZNK010000035">
    <property type="protein sequence ID" value="MDA6071463.1"/>
    <property type="molecule type" value="Genomic_DNA"/>
</dbReference>
<evidence type="ECO:0000256" key="1">
    <source>
        <dbReference type="ARBA" id="ARBA00023125"/>
    </source>
</evidence>
<dbReference type="PANTHER" id="PTHR46558:SF4">
    <property type="entry name" value="DNA-BIDING PHAGE PROTEIN"/>
    <property type="match status" value="1"/>
</dbReference>
<dbReference type="PROSITE" id="PS50943">
    <property type="entry name" value="HTH_CROC1"/>
    <property type="match status" value="1"/>
</dbReference>